<dbReference type="Proteomes" id="UP000286482">
    <property type="component" value="Unassembled WGS sequence"/>
</dbReference>
<proteinExistence type="predicted"/>
<name>A0A420E5F7_9ALTE</name>
<reference evidence="3 4" key="1">
    <citation type="submission" date="2018-09" db="EMBL/GenBank/DDBJ databases">
        <authorList>
            <person name="Wang Z."/>
        </authorList>
    </citation>
    <scope>NUCLEOTIDE SEQUENCE [LARGE SCALE GENOMIC DNA]</scope>
    <source>
        <strain evidence="3 4">ALS 81</strain>
    </source>
</reference>
<feature type="signal peptide" evidence="1">
    <location>
        <begin position="1"/>
        <end position="22"/>
    </location>
</feature>
<dbReference type="PROSITE" id="PS50206">
    <property type="entry name" value="RHODANESE_3"/>
    <property type="match status" value="1"/>
</dbReference>
<dbReference type="EMBL" id="RAQO01000013">
    <property type="protein sequence ID" value="RKF12806.1"/>
    <property type="molecule type" value="Genomic_DNA"/>
</dbReference>
<dbReference type="PANTHER" id="PTHR45431">
    <property type="entry name" value="RHODANESE-LIKE DOMAIN-CONTAINING PROTEIN 15, CHLOROPLASTIC"/>
    <property type="match status" value="1"/>
</dbReference>
<dbReference type="AlphaFoldDB" id="A0A420E5F7"/>
<evidence type="ECO:0000313" key="4">
    <source>
        <dbReference type="Proteomes" id="UP000286482"/>
    </source>
</evidence>
<dbReference type="Gene3D" id="3.40.250.10">
    <property type="entry name" value="Rhodanese-like domain"/>
    <property type="match status" value="1"/>
</dbReference>
<sequence length="118" mass="13151">MIRMKPSFLALLLLVVSALGQAQENMSQWLNEGQMIDVRTLQEYQSGHMRGAVNIPYDQIQLQIAAQVPDKSTPVLLYCRSGRRSGIAQQSLIALGYKNVVNIGGIEELQEFVAQYAQ</sequence>
<evidence type="ECO:0000313" key="3">
    <source>
        <dbReference type="EMBL" id="RKF12806.1"/>
    </source>
</evidence>
<feature type="domain" description="Rhodanese" evidence="2">
    <location>
        <begin position="31"/>
        <end position="118"/>
    </location>
</feature>
<evidence type="ECO:0000256" key="1">
    <source>
        <dbReference type="SAM" id="SignalP"/>
    </source>
</evidence>
<organism evidence="3 4">
    <name type="scientific">Alginatibacterium sediminis</name>
    <dbReference type="NCBI Taxonomy" id="2164068"/>
    <lineage>
        <taxon>Bacteria</taxon>
        <taxon>Pseudomonadati</taxon>
        <taxon>Pseudomonadota</taxon>
        <taxon>Gammaproteobacteria</taxon>
        <taxon>Alteromonadales</taxon>
        <taxon>Alteromonadaceae</taxon>
        <taxon>Alginatibacterium</taxon>
    </lineage>
</organism>
<dbReference type="SMART" id="SM00450">
    <property type="entry name" value="RHOD"/>
    <property type="match status" value="1"/>
</dbReference>
<gene>
    <name evidence="3" type="ORF">DBZ36_20295</name>
</gene>
<dbReference type="PANTHER" id="PTHR45431:SF3">
    <property type="entry name" value="RHODANESE-LIKE DOMAIN-CONTAINING PROTEIN 15, CHLOROPLASTIC"/>
    <property type="match status" value="1"/>
</dbReference>
<accession>A0A420E5F7</accession>
<dbReference type="Pfam" id="PF00581">
    <property type="entry name" value="Rhodanese"/>
    <property type="match status" value="1"/>
</dbReference>
<feature type="chain" id="PRO_5019522450" evidence="1">
    <location>
        <begin position="23"/>
        <end position="118"/>
    </location>
</feature>
<dbReference type="InterPro" id="IPR001763">
    <property type="entry name" value="Rhodanese-like_dom"/>
</dbReference>
<dbReference type="SUPFAM" id="SSF52821">
    <property type="entry name" value="Rhodanese/Cell cycle control phosphatase"/>
    <property type="match status" value="1"/>
</dbReference>
<dbReference type="CDD" id="cd00158">
    <property type="entry name" value="RHOD"/>
    <property type="match status" value="1"/>
</dbReference>
<comment type="caution">
    <text evidence="3">The sequence shown here is derived from an EMBL/GenBank/DDBJ whole genome shotgun (WGS) entry which is preliminary data.</text>
</comment>
<dbReference type="InterPro" id="IPR052367">
    <property type="entry name" value="Thiosulfate_ST/Rhodanese-like"/>
</dbReference>
<keyword evidence="4" id="KW-1185">Reference proteome</keyword>
<evidence type="ECO:0000259" key="2">
    <source>
        <dbReference type="PROSITE" id="PS50206"/>
    </source>
</evidence>
<keyword evidence="1" id="KW-0732">Signal</keyword>
<dbReference type="OrthoDB" id="9814704at2"/>
<protein>
    <submittedName>
        <fullName evidence="3">Rhodanese-like domain-containing protein</fullName>
    </submittedName>
</protein>
<dbReference type="InterPro" id="IPR036873">
    <property type="entry name" value="Rhodanese-like_dom_sf"/>
</dbReference>